<dbReference type="InterPro" id="IPR004919">
    <property type="entry name" value="GmrSD_N"/>
</dbReference>
<comment type="caution">
    <text evidence="2">The sequence shown here is derived from an EMBL/GenBank/DDBJ whole genome shotgun (WGS) entry which is preliminary data.</text>
</comment>
<reference evidence="2 3" key="1">
    <citation type="submission" date="2019-04" db="EMBL/GenBank/DDBJ databases">
        <title>Comparative genomics of Aeromonas veronii strains pathogenic to fish.</title>
        <authorList>
            <person name="Cascarano M.C."/>
            <person name="Smyrli M."/>
            <person name="Katharios P."/>
        </authorList>
    </citation>
    <scope>NUCLEOTIDE SEQUENCE [LARGE SCALE GENOMIC DNA]</scope>
    <source>
        <strain evidence="2 3">XU1</strain>
    </source>
</reference>
<dbReference type="RefSeq" id="WP_136501833.1">
    <property type="nucleotide sequence ID" value="NZ_SSUX01000008.1"/>
</dbReference>
<organism evidence="2 3">
    <name type="scientific">Aeromonas veronii</name>
    <dbReference type="NCBI Taxonomy" id="654"/>
    <lineage>
        <taxon>Bacteria</taxon>
        <taxon>Pseudomonadati</taxon>
        <taxon>Pseudomonadota</taxon>
        <taxon>Gammaproteobacteria</taxon>
        <taxon>Aeromonadales</taxon>
        <taxon>Aeromonadaceae</taxon>
        <taxon>Aeromonas</taxon>
    </lineage>
</organism>
<feature type="domain" description="GmrSD restriction endonucleases N-terminal" evidence="1">
    <location>
        <begin position="75"/>
        <end position="147"/>
    </location>
</feature>
<evidence type="ECO:0000259" key="1">
    <source>
        <dbReference type="Pfam" id="PF03235"/>
    </source>
</evidence>
<dbReference type="Pfam" id="PF03235">
    <property type="entry name" value="GmrSD_N"/>
    <property type="match status" value="1"/>
</dbReference>
<dbReference type="EMBL" id="SSUX01000008">
    <property type="protein sequence ID" value="THJ45010.1"/>
    <property type="molecule type" value="Genomic_DNA"/>
</dbReference>
<evidence type="ECO:0000313" key="3">
    <source>
        <dbReference type="Proteomes" id="UP000309618"/>
    </source>
</evidence>
<proteinExistence type="predicted"/>
<gene>
    <name evidence="2" type="ORF">E8Q35_12540</name>
</gene>
<dbReference type="Proteomes" id="UP000309618">
    <property type="component" value="Unassembled WGS sequence"/>
</dbReference>
<protein>
    <submittedName>
        <fullName evidence="2">DUF262 domain-containing protein</fullName>
    </submittedName>
</protein>
<sequence>MKKNDGHEQTPLAKFHRYDGADLVDDVNTMPQDDLSPATSRLSIGELLGRFEDFCNDPAYGAKRFPWAKGFAMGFPLPSFQRDLVWTTEQKTRFIRSIWAGVDLGTYLVNDVMQLIGDESDVVFREFSEALLDGQQRLTTLEQYVTNVFAVPDINGNARYWGELGRSERRRFCGITFTMATIKCWDEAILRHAYDIRAFGGTAHKESERASR</sequence>
<dbReference type="AlphaFoldDB" id="A0A4S5CH60"/>
<accession>A0A4S5CH60</accession>
<name>A0A4S5CH60_AERVE</name>
<evidence type="ECO:0000313" key="2">
    <source>
        <dbReference type="EMBL" id="THJ45010.1"/>
    </source>
</evidence>